<feature type="region of interest" description="Disordered" evidence="1">
    <location>
        <begin position="1"/>
        <end position="37"/>
    </location>
</feature>
<evidence type="ECO:0000313" key="3">
    <source>
        <dbReference type="Proteomes" id="UP000823388"/>
    </source>
</evidence>
<feature type="region of interest" description="Disordered" evidence="1">
    <location>
        <begin position="185"/>
        <end position="243"/>
    </location>
</feature>
<comment type="caution">
    <text evidence="2">The sequence shown here is derived from an EMBL/GenBank/DDBJ whole genome shotgun (WGS) entry which is preliminary data.</text>
</comment>
<evidence type="ECO:0000313" key="2">
    <source>
        <dbReference type="EMBL" id="KAG2607523.1"/>
    </source>
</evidence>
<evidence type="ECO:0000256" key="1">
    <source>
        <dbReference type="SAM" id="MobiDB-lite"/>
    </source>
</evidence>
<feature type="compositionally biased region" description="Basic and acidic residues" evidence="1">
    <location>
        <begin position="1"/>
        <end position="19"/>
    </location>
</feature>
<protein>
    <submittedName>
        <fullName evidence="2">Uncharacterized protein</fullName>
    </submittedName>
</protein>
<organism evidence="2 3">
    <name type="scientific">Panicum virgatum</name>
    <name type="common">Blackwell switchgrass</name>
    <dbReference type="NCBI Taxonomy" id="38727"/>
    <lineage>
        <taxon>Eukaryota</taxon>
        <taxon>Viridiplantae</taxon>
        <taxon>Streptophyta</taxon>
        <taxon>Embryophyta</taxon>
        <taxon>Tracheophyta</taxon>
        <taxon>Spermatophyta</taxon>
        <taxon>Magnoliopsida</taxon>
        <taxon>Liliopsida</taxon>
        <taxon>Poales</taxon>
        <taxon>Poaceae</taxon>
        <taxon>PACMAD clade</taxon>
        <taxon>Panicoideae</taxon>
        <taxon>Panicodae</taxon>
        <taxon>Paniceae</taxon>
        <taxon>Panicinae</taxon>
        <taxon>Panicum</taxon>
        <taxon>Panicum sect. Hiantes</taxon>
    </lineage>
</organism>
<feature type="compositionally biased region" description="Polar residues" evidence="1">
    <location>
        <begin position="185"/>
        <end position="194"/>
    </location>
</feature>
<accession>A0A8T0TEA1</accession>
<proteinExistence type="predicted"/>
<feature type="compositionally biased region" description="Basic and acidic residues" evidence="1">
    <location>
        <begin position="109"/>
        <end position="118"/>
    </location>
</feature>
<keyword evidence="3" id="KW-1185">Reference proteome</keyword>
<dbReference type="EMBL" id="CM029044">
    <property type="protein sequence ID" value="KAG2607523.1"/>
    <property type="molecule type" value="Genomic_DNA"/>
</dbReference>
<gene>
    <name evidence="2" type="ORF">PVAP13_4NG251244</name>
</gene>
<feature type="compositionally biased region" description="Low complexity" evidence="1">
    <location>
        <begin position="23"/>
        <end position="34"/>
    </location>
</feature>
<feature type="compositionally biased region" description="Pro residues" evidence="1">
    <location>
        <begin position="212"/>
        <end position="222"/>
    </location>
</feature>
<sequence length="309" mass="33263">MGSRGRRDPPAPALRRDGEEAAAEAFPPATAAQASRRRRFPIAASRLRRCFPVAGACLAQLPHPRLHRSAASSSSVEIHETTAPRLVGPSDPQVLLPCRCLDPPPPETMSHHRPETEGRGGAVGRWRGREQGRRRRSPLGEEAARARGAEEAARARGADEMGELKEMRFTPNYWSKFLCYYTTSNQTDPGLQQRRSARGVLSHRPQPTAPAGAPPSPSPRGPPLWNLRPASASPAQAQRSAALATPFAGTLSHRAARPAPSQAQRSAALATPFAGTLSHRAARPAPSLCLILASHVGIPLSVPWRCQRL</sequence>
<dbReference type="AlphaFoldDB" id="A0A8T0TEA1"/>
<feature type="compositionally biased region" description="Low complexity" evidence="1">
    <location>
        <begin position="227"/>
        <end position="243"/>
    </location>
</feature>
<reference evidence="2 3" key="1">
    <citation type="submission" date="2020-05" db="EMBL/GenBank/DDBJ databases">
        <title>WGS assembly of Panicum virgatum.</title>
        <authorList>
            <person name="Lovell J.T."/>
            <person name="Jenkins J."/>
            <person name="Shu S."/>
            <person name="Juenger T.E."/>
            <person name="Schmutz J."/>
        </authorList>
    </citation>
    <scope>NUCLEOTIDE SEQUENCE [LARGE SCALE GENOMIC DNA]</scope>
    <source>
        <strain evidence="3">cv. AP13</strain>
    </source>
</reference>
<name>A0A8T0TEA1_PANVG</name>
<feature type="region of interest" description="Disordered" evidence="1">
    <location>
        <begin position="104"/>
        <end position="159"/>
    </location>
</feature>
<feature type="region of interest" description="Disordered" evidence="1">
    <location>
        <begin position="70"/>
        <end position="89"/>
    </location>
</feature>
<feature type="compositionally biased region" description="Basic and acidic residues" evidence="1">
    <location>
        <begin position="138"/>
        <end position="159"/>
    </location>
</feature>
<dbReference type="Proteomes" id="UP000823388">
    <property type="component" value="Chromosome 4N"/>
</dbReference>